<reference evidence="4 5" key="1">
    <citation type="journal article" date="2018" name="Nat. Ecol. Evol.">
        <title>Shark genomes provide insights into elasmobranch evolution and the origin of vertebrates.</title>
        <authorList>
            <person name="Hara Y"/>
            <person name="Yamaguchi K"/>
            <person name="Onimaru K"/>
            <person name="Kadota M"/>
            <person name="Koyanagi M"/>
            <person name="Keeley SD"/>
            <person name="Tatsumi K"/>
            <person name="Tanaka K"/>
            <person name="Motone F"/>
            <person name="Kageyama Y"/>
            <person name="Nozu R"/>
            <person name="Adachi N"/>
            <person name="Nishimura O"/>
            <person name="Nakagawa R"/>
            <person name="Tanegashima C"/>
            <person name="Kiyatake I"/>
            <person name="Matsumoto R"/>
            <person name="Murakumo K"/>
            <person name="Nishida K"/>
            <person name="Terakita A"/>
            <person name="Kuratani S"/>
            <person name="Sato K"/>
            <person name="Hyodo S Kuraku.S."/>
        </authorList>
    </citation>
    <scope>NUCLEOTIDE SEQUENCE [LARGE SCALE GENOMIC DNA]</scope>
</reference>
<comment type="caution">
    <text evidence="2">Lacks conserved residue(s) required for the propagation of feature annotation.</text>
</comment>
<evidence type="ECO:0000256" key="2">
    <source>
        <dbReference type="PROSITE-ProRule" id="PRU00196"/>
    </source>
</evidence>
<keyword evidence="1" id="KW-1015">Disulfide bond</keyword>
<dbReference type="InterPro" id="IPR015352">
    <property type="entry name" value="Hepsin-SRCR_dom"/>
</dbReference>
<dbReference type="GO" id="GO:0004252">
    <property type="term" value="F:serine-type endopeptidase activity"/>
    <property type="evidence" value="ECO:0007669"/>
    <property type="project" value="InterPro"/>
</dbReference>
<dbReference type="AlphaFoldDB" id="A0A401TMQ1"/>
<dbReference type="EMBL" id="BEZZ01127551">
    <property type="protein sequence ID" value="GCC43951.1"/>
    <property type="molecule type" value="Genomic_DNA"/>
</dbReference>
<evidence type="ECO:0000313" key="4">
    <source>
        <dbReference type="EMBL" id="GCC43951.1"/>
    </source>
</evidence>
<dbReference type="InterPro" id="IPR001190">
    <property type="entry name" value="SRCR"/>
</dbReference>
<dbReference type="InterPro" id="IPR036772">
    <property type="entry name" value="SRCR-like_dom_sf"/>
</dbReference>
<name>A0A401TMQ1_CHIPU</name>
<feature type="domain" description="SRCR" evidence="3">
    <location>
        <begin position="8"/>
        <end position="55"/>
    </location>
</feature>
<evidence type="ECO:0000313" key="5">
    <source>
        <dbReference type="Proteomes" id="UP000287033"/>
    </source>
</evidence>
<dbReference type="Proteomes" id="UP000287033">
    <property type="component" value="Unassembled WGS sequence"/>
</dbReference>
<evidence type="ECO:0000256" key="1">
    <source>
        <dbReference type="ARBA" id="ARBA00023157"/>
    </source>
</evidence>
<dbReference type="PROSITE" id="PS50287">
    <property type="entry name" value="SRCR_2"/>
    <property type="match status" value="1"/>
</dbReference>
<keyword evidence="5" id="KW-1185">Reference proteome</keyword>
<dbReference type="SUPFAM" id="SSF56487">
    <property type="entry name" value="SRCR-like"/>
    <property type="match status" value="1"/>
</dbReference>
<dbReference type="OrthoDB" id="9946047at2759"/>
<comment type="caution">
    <text evidence="4">The sequence shown here is derived from an EMBL/GenBank/DDBJ whole genome shotgun (WGS) entry which is preliminary data.</text>
</comment>
<evidence type="ECO:0000259" key="3">
    <source>
        <dbReference type="PROSITE" id="PS50287"/>
    </source>
</evidence>
<organism evidence="4 5">
    <name type="scientific">Chiloscyllium punctatum</name>
    <name type="common">Brownbanded bambooshark</name>
    <name type="synonym">Hemiscyllium punctatum</name>
    <dbReference type="NCBI Taxonomy" id="137246"/>
    <lineage>
        <taxon>Eukaryota</taxon>
        <taxon>Metazoa</taxon>
        <taxon>Chordata</taxon>
        <taxon>Craniata</taxon>
        <taxon>Vertebrata</taxon>
        <taxon>Chondrichthyes</taxon>
        <taxon>Elasmobranchii</taxon>
        <taxon>Galeomorphii</taxon>
        <taxon>Galeoidea</taxon>
        <taxon>Orectolobiformes</taxon>
        <taxon>Hemiscylliidae</taxon>
        <taxon>Chiloscyllium</taxon>
    </lineage>
</organism>
<gene>
    <name evidence="4" type="ORF">chiPu_0028267</name>
</gene>
<protein>
    <recommendedName>
        <fullName evidence="3">SRCR domain-containing protein</fullName>
    </recommendedName>
</protein>
<proteinExistence type="predicted"/>
<accession>A0A401TMQ1</accession>
<dbReference type="Pfam" id="PF09272">
    <property type="entry name" value="Hepsin-SRCR"/>
    <property type="match status" value="1"/>
</dbReference>
<dbReference type="GO" id="GO:0070008">
    <property type="term" value="F:serine-type exopeptidase activity"/>
    <property type="evidence" value="ECO:0007669"/>
    <property type="project" value="InterPro"/>
</dbReference>
<sequence>TYVKKAEFDLYDVQVSADSHLSVYDPEADVWRVVCSSQVNDDVARLACQQMGFIR</sequence>
<dbReference type="STRING" id="137246.A0A401TMQ1"/>
<feature type="non-terminal residue" evidence="4">
    <location>
        <position position="1"/>
    </location>
</feature>
<dbReference type="GO" id="GO:0016020">
    <property type="term" value="C:membrane"/>
    <property type="evidence" value="ECO:0007669"/>
    <property type="project" value="InterPro"/>
</dbReference>
<dbReference type="Gene3D" id="3.10.250.10">
    <property type="entry name" value="SRCR-like domain"/>
    <property type="match status" value="1"/>
</dbReference>